<dbReference type="AlphaFoldDB" id="A0A1I4TUH6"/>
<evidence type="ECO:0000313" key="4">
    <source>
        <dbReference type="Proteomes" id="UP000270697"/>
    </source>
</evidence>
<dbReference type="STRING" id="455193.SAMN05421805_1011582"/>
<protein>
    <recommendedName>
        <fullName evidence="5">Excreted virulence factor EspC, type VII ESX diderm</fullName>
    </recommendedName>
</protein>
<evidence type="ECO:0000313" key="2">
    <source>
        <dbReference type="EMBL" id="SFM80291.1"/>
    </source>
</evidence>
<dbReference type="EMBL" id="FOUP01000001">
    <property type="protein sequence ID" value="SFM80291.1"/>
    <property type="molecule type" value="Genomic_DNA"/>
</dbReference>
<reference evidence="1 4" key="2">
    <citation type="submission" date="2018-10" db="EMBL/GenBank/DDBJ databases">
        <title>Sequencing the genomes of 1000 actinobacteria strains.</title>
        <authorList>
            <person name="Klenk H.-P."/>
        </authorList>
    </citation>
    <scope>NUCLEOTIDE SEQUENCE [LARGE SCALE GENOMIC DNA]</scope>
    <source>
        <strain evidence="1 4">DSM 45119</strain>
    </source>
</reference>
<dbReference type="RefSeq" id="WP_093146902.1">
    <property type="nucleotide sequence ID" value="NZ_FOUP01000001.1"/>
</dbReference>
<keyword evidence="4" id="KW-1185">Reference proteome</keyword>
<evidence type="ECO:0000313" key="3">
    <source>
        <dbReference type="Proteomes" id="UP000199398"/>
    </source>
</evidence>
<dbReference type="Proteomes" id="UP000270697">
    <property type="component" value="Unassembled WGS sequence"/>
</dbReference>
<evidence type="ECO:0008006" key="5">
    <source>
        <dbReference type="Google" id="ProtNLM"/>
    </source>
</evidence>
<name>A0A1I4TUH6_9PSEU</name>
<evidence type="ECO:0000313" key="1">
    <source>
        <dbReference type="EMBL" id="RKT88559.1"/>
    </source>
</evidence>
<dbReference type="Proteomes" id="UP000199398">
    <property type="component" value="Unassembled WGS sequence"/>
</dbReference>
<gene>
    <name evidence="1" type="ORF">ATL45_6997</name>
    <name evidence="2" type="ORF">SAMN05421805_1011582</name>
</gene>
<dbReference type="OrthoDB" id="3688895at2"/>
<proteinExistence type="predicted"/>
<organism evidence="2 3">
    <name type="scientific">Saccharopolyspora antimicrobica</name>
    <dbReference type="NCBI Taxonomy" id="455193"/>
    <lineage>
        <taxon>Bacteria</taxon>
        <taxon>Bacillati</taxon>
        <taxon>Actinomycetota</taxon>
        <taxon>Actinomycetes</taxon>
        <taxon>Pseudonocardiales</taxon>
        <taxon>Pseudonocardiaceae</taxon>
        <taxon>Saccharopolyspora</taxon>
    </lineage>
</organism>
<accession>A0A1I4TUH6</accession>
<reference evidence="2 3" key="1">
    <citation type="submission" date="2016-10" db="EMBL/GenBank/DDBJ databases">
        <authorList>
            <person name="de Groot N.N."/>
        </authorList>
    </citation>
    <scope>NUCLEOTIDE SEQUENCE [LARGE SCALE GENOMIC DNA]</scope>
    <source>
        <strain evidence="2 3">CPCC 201259</strain>
    </source>
</reference>
<sequence length="115" mass="11676">MTSEAAAGHGYQVAPQGLSAQVEALSGLRERTTGLVGSAGRLAERLPQLGTAPPAIHLAMRLREAGGRSGLSGEISAADTELNNFRTALGETVSGYLASDDNAAQALRDTGGDQA</sequence>
<dbReference type="EMBL" id="RBXX01000002">
    <property type="protein sequence ID" value="RKT88559.1"/>
    <property type="molecule type" value="Genomic_DNA"/>
</dbReference>